<evidence type="ECO:0000313" key="7">
    <source>
        <dbReference type="Proteomes" id="UP001327560"/>
    </source>
</evidence>
<feature type="signal peptide" evidence="5">
    <location>
        <begin position="1"/>
        <end position="27"/>
    </location>
</feature>
<evidence type="ECO:0000256" key="3">
    <source>
        <dbReference type="ARBA" id="ARBA00005784"/>
    </source>
</evidence>
<keyword evidence="5" id="KW-0961">Cell wall biogenesis/degradation</keyword>
<dbReference type="EC" id="3.1.1.-" evidence="5"/>
<dbReference type="GO" id="GO:0016787">
    <property type="term" value="F:hydrolase activity"/>
    <property type="evidence" value="ECO:0007669"/>
    <property type="project" value="UniProtKB-KW"/>
</dbReference>
<protein>
    <recommendedName>
        <fullName evidence="5">Pectin acetylesterase</fullName>
        <ecNumber evidence="5">3.1.1.-</ecNumber>
    </recommendedName>
</protein>
<gene>
    <name evidence="6" type="ORF">Cni_G13025</name>
</gene>
<dbReference type="Pfam" id="PF03283">
    <property type="entry name" value="PAE"/>
    <property type="match status" value="2"/>
</dbReference>
<dbReference type="PANTHER" id="PTHR21562">
    <property type="entry name" value="NOTUM-RELATED"/>
    <property type="match status" value="1"/>
</dbReference>
<evidence type="ECO:0000256" key="1">
    <source>
        <dbReference type="ARBA" id="ARBA00003534"/>
    </source>
</evidence>
<proteinExistence type="inferred from homology"/>
<evidence type="ECO:0000256" key="4">
    <source>
        <dbReference type="ARBA" id="ARBA00022512"/>
    </source>
</evidence>
<evidence type="ECO:0000256" key="2">
    <source>
        <dbReference type="ARBA" id="ARBA00004191"/>
    </source>
</evidence>
<organism evidence="6 7">
    <name type="scientific">Canna indica</name>
    <name type="common">Indian-shot</name>
    <dbReference type="NCBI Taxonomy" id="4628"/>
    <lineage>
        <taxon>Eukaryota</taxon>
        <taxon>Viridiplantae</taxon>
        <taxon>Streptophyta</taxon>
        <taxon>Embryophyta</taxon>
        <taxon>Tracheophyta</taxon>
        <taxon>Spermatophyta</taxon>
        <taxon>Magnoliopsida</taxon>
        <taxon>Liliopsida</taxon>
        <taxon>Zingiberales</taxon>
        <taxon>Cannaceae</taxon>
        <taxon>Canna</taxon>
    </lineage>
</organism>
<dbReference type="AlphaFoldDB" id="A0AAQ3QB56"/>
<dbReference type="Proteomes" id="UP001327560">
    <property type="component" value="Chromosome 4"/>
</dbReference>
<comment type="function">
    <text evidence="1 5">Hydrolyzes acetyl esters in homogalacturonan regions of pectin. In type I primary cell wall, galacturonic acid residues of pectin can be acetylated at the O-2 and O-3 positions. Decreasing the degree of acetylation of pectin gels in vitro alters their physical properties.</text>
</comment>
<dbReference type="PANTHER" id="PTHR21562:SF67">
    <property type="entry name" value="PECTIN ACETYLESTERASE"/>
    <property type="match status" value="1"/>
</dbReference>
<keyword evidence="7" id="KW-1185">Reference proteome</keyword>
<sequence>MFGAKSGAWIHLFVCLIYLLSLLEVDGGPVPMTLLSNAAAKGALCLDGSSPAYHFSPGSGSGANNWLVHMEGGGWCRNTEECVERKGNFRGSSKYMKPLSFSGILGSIKSSNPDFYNWNRIKIRYCDGSSFTGDIDKVDPATNLHYRGARIFSAIIAELLAKGMNKAQNVCSCKWLRLINNNAKFYPNIAKRWQALLSGCSAGGLASILHCDNFRSLLPATAKVKCFADAGYFIDAKDISGADSVKSLYADVVNTHGSAKNLPASCTSRFPASMCFFPQYVVPTMRTPLFILNAAYDAWQIRNILVPSSADRKKAWAACKEDIKKCSSPQLQTLQGYKSQFLRALPSAGNSSVGMFILSCHAHCQSGSKDIWLAPNSPMIDKIPIGKAVGDWFFDRNVPRKIDCPYPCNSSCRNVSDED</sequence>
<keyword evidence="5" id="KW-0378">Hydrolase</keyword>
<evidence type="ECO:0000313" key="6">
    <source>
        <dbReference type="EMBL" id="WOL04304.1"/>
    </source>
</evidence>
<comment type="similarity">
    <text evidence="3 5">Belongs to the pectinacetylesterase family.</text>
</comment>
<dbReference type="InterPro" id="IPR004963">
    <property type="entry name" value="PAE/NOTUM"/>
</dbReference>
<accession>A0AAQ3QB56</accession>
<dbReference type="GO" id="GO:0071555">
    <property type="term" value="P:cell wall organization"/>
    <property type="evidence" value="ECO:0007669"/>
    <property type="project" value="UniProtKB-KW"/>
</dbReference>
<feature type="chain" id="PRO_5042672152" description="Pectin acetylesterase" evidence="5">
    <location>
        <begin position="28"/>
        <end position="419"/>
    </location>
</feature>
<dbReference type="EMBL" id="CP136893">
    <property type="protein sequence ID" value="WOL04304.1"/>
    <property type="molecule type" value="Genomic_DNA"/>
</dbReference>
<evidence type="ECO:0000256" key="5">
    <source>
        <dbReference type="RuleBase" id="RU363114"/>
    </source>
</evidence>
<keyword evidence="5" id="KW-0964">Secreted</keyword>
<keyword evidence="4 5" id="KW-0134">Cell wall</keyword>
<name>A0AAQ3QB56_9LILI</name>
<keyword evidence="5" id="KW-0732">Signal</keyword>
<reference evidence="6 7" key="1">
    <citation type="submission" date="2023-10" db="EMBL/GenBank/DDBJ databases">
        <title>Chromosome-scale genome assembly provides insights into flower coloration mechanisms of Canna indica.</title>
        <authorList>
            <person name="Li C."/>
        </authorList>
    </citation>
    <scope>NUCLEOTIDE SEQUENCE [LARGE SCALE GENOMIC DNA]</scope>
    <source>
        <tissue evidence="6">Flower</tissue>
    </source>
</reference>
<comment type="subcellular location">
    <subcellularLocation>
        <location evidence="2 5">Secreted</location>
        <location evidence="2 5">Cell wall</location>
    </subcellularLocation>
</comment>